<feature type="transmembrane region" description="Helical" evidence="6">
    <location>
        <begin position="85"/>
        <end position="108"/>
    </location>
</feature>
<sequence>MRYVKGVNNPELTPATRGPRRWSRSWTPGIFHAKTETIAPLEFPVTKWKFALLLTQVGIYACLFAPIQLLIGMQASMITRDYKEMVLSVVTGCGAFMAMFATPIFGALSDRTYSKYGRRAPWVLGGVLFGIFAMMGLTLSWSPWALAGSWVLVQGALNASFIAINAIPNDSVRVEYRGEMGGWLGAGQNLGALLGVGLATLCTSLVDGYQGIVVAYVILALLLTVCVAPYLLKSNDRFLGARRDPISVTQFFRRFWIPPHKYPDFIWTWLSRLFMFTAFMTIALYLLYYLEDVLHYPNPATGVLILSTIYAVLTMITSFIIGFVADYLMKYRRLIFISSVIMGIGSLILAFLQTWTWTIFAAVFIGIGHGIFIAVSFAITTRVLPPTDDSGRDLGVFNMSATFPQVLSPIFGVPVIVLIASYSMGYTVLFGAMTVMFLIGGLMIYKVKSVE</sequence>
<dbReference type="EMBL" id="UASJ01000001">
    <property type="protein sequence ID" value="SQB64701.1"/>
    <property type="molecule type" value="Genomic_DNA"/>
</dbReference>
<evidence type="ECO:0000259" key="7">
    <source>
        <dbReference type="PROSITE" id="PS50850"/>
    </source>
</evidence>
<feature type="transmembrane region" description="Helical" evidence="6">
    <location>
        <begin position="396"/>
        <end position="420"/>
    </location>
</feature>
<dbReference type="Gene3D" id="1.20.1250.20">
    <property type="entry name" value="MFS general substrate transporter like domains"/>
    <property type="match status" value="2"/>
</dbReference>
<feature type="transmembrane region" description="Helical" evidence="6">
    <location>
        <begin position="212"/>
        <end position="232"/>
    </location>
</feature>
<dbReference type="InterPro" id="IPR020846">
    <property type="entry name" value="MFS_dom"/>
</dbReference>
<protein>
    <submittedName>
        <fullName evidence="8">Arabinose efflux permease</fullName>
    </submittedName>
</protein>
<proteinExistence type="predicted"/>
<dbReference type="GO" id="GO:0005886">
    <property type="term" value="C:plasma membrane"/>
    <property type="evidence" value="ECO:0007669"/>
    <property type="project" value="UniProtKB-SubCell"/>
</dbReference>
<evidence type="ECO:0000256" key="4">
    <source>
        <dbReference type="ARBA" id="ARBA00023136"/>
    </source>
</evidence>
<keyword evidence="4 6" id="KW-0472">Membrane</keyword>
<evidence type="ECO:0000256" key="6">
    <source>
        <dbReference type="SAM" id="Phobius"/>
    </source>
</evidence>
<feature type="transmembrane region" description="Helical" evidence="6">
    <location>
        <begin position="180"/>
        <end position="206"/>
    </location>
</feature>
<dbReference type="GO" id="GO:0022857">
    <property type="term" value="F:transmembrane transporter activity"/>
    <property type="evidence" value="ECO:0007669"/>
    <property type="project" value="InterPro"/>
</dbReference>
<dbReference type="Proteomes" id="UP000250245">
    <property type="component" value="Unassembled WGS sequence"/>
</dbReference>
<keyword evidence="2 6" id="KW-0812">Transmembrane</keyword>
<feature type="region of interest" description="Disordered" evidence="5">
    <location>
        <begin position="1"/>
        <end position="20"/>
    </location>
</feature>
<feature type="domain" description="Major facilitator superfamily (MFS) profile" evidence="7">
    <location>
        <begin position="264"/>
        <end position="451"/>
    </location>
</feature>
<evidence type="ECO:0000256" key="3">
    <source>
        <dbReference type="ARBA" id="ARBA00022989"/>
    </source>
</evidence>
<dbReference type="PROSITE" id="PS50850">
    <property type="entry name" value="MFS"/>
    <property type="match status" value="1"/>
</dbReference>
<feature type="transmembrane region" description="Helical" evidence="6">
    <location>
        <begin position="359"/>
        <end position="384"/>
    </location>
</feature>
<reference evidence="8 9" key="1">
    <citation type="submission" date="2018-06" db="EMBL/GenBank/DDBJ databases">
        <authorList>
            <consortium name="Pathogen Informatics"/>
            <person name="Doyle S."/>
        </authorList>
    </citation>
    <scope>NUCLEOTIDE SEQUENCE [LARGE SCALE GENOMIC DNA]</scope>
    <source>
        <strain evidence="8 9">NCTC11820</strain>
    </source>
</reference>
<feature type="transmembrane region" description="Helical" evidence="6">
    <location>
        <begin position="334"/>
        <end position="353"/>
    </location>
</feature>
<dbReference type="Pfam" id="PF07690">
    <property type="entry name" value="MFS_1"/>
    <property type="match status" value="1"/>
</dbReference>
<gene>
    <name evidence="8" type="ORF">NCTC11820_01053</name>
</gene>
<evidence type="ECO:0000256" key="5">
    <source>
        <dbReference type="SAM" id="MobiDB-lite"/>
    </source>
</evidence>
<feature type="transmembrane region" description="Helical" evidence="6">
    <location>
        <begin position="120"/>
        <end position="141"/>
    </location>
</feature>
<dbReference type="InterPro" id="IPR011701">
    <property type="entry name" value="MFS"/>
</dbReference>
<feature type="transmembrane region" description="Helical" evidence="6">
    <location>
        <begin position="50"/>
        <end position="73"/>
    </location>
</feature>
<evidence type="ECO:0000313" key="8">
    <source>
        <dbReference type="EMBL" id="SQB64701.1"/>
    </source>
</evidence>
<dbReference type="AlphaFoldDB" id="A0A2X2YP86"/>
<comment type="subcellular location">
    <subcellularLocation>
        <location evidence="1">Cell membrane</location>
        <topology evidence="1">Multi-pass membrane protein</topology>
    </subcellularLocation>
</comment>
<dbReference type="InterPro" id="IPR036259">
    <property type="entry name" value="MFS_trans_sf"/>
</dbReference>
<dbReference type="PANTHER" id="PTHR23528:SF1">
    <property type="entry name" value="MAJOR FACILITATOR SUPERFAMILY (MFS) PROFILE DOMAIN-CONTAINING PROTEIN"/>
    <property type="match status" value="1"/>
</dbReference>
<evidence type="ECO:0000313" key="9">
    <source>
        <dbReference type="Proteomes" id="UP000250245"/>
    </source>
</evidence>
<feature type="transmembrane region" description="Helical" evidence="6">
    <location>
        <begin position="426"/>
        <end position="445"/>
    </location>
</feature>
<feature type="transmembrane region" description="Helical" evidence="6">
    <location>
        <begin position="269"/>
        <end position="290"/>
    </location>
</feature>
<organism evidence="8 9">
    <name type="scientific">Mobiluncus curtisii</name>
    <dbReference type="NCBI Taxonomy" id="2051"/>
    <lineage>
        <taxon>Bacteria</taxon>
        <taxon>Bacillati</taxon>
        <taxon>Actinomycetota</taxon>
        <taxon>Actinomycetes</taxon>
        <taxon>Actinomycetales</taxon>
        <taxon>Actinomycetaceae</taxon>
        <taxon>Mobiluncus</taxon>
    </lineage>
</organism>
<name>A0A2X2YP86_9ACTO</name>
<evidence type="ECO:0000256" key="2">
    <source>
        <dbReference type="ARBA" id="ARBA00022692"/>
    </source>
</evidence>
<dbReference type="SUPFAM" id="SSF103473">
    <property type="entry name" value="MFS general substrate transporter"/>
    <property type="match status" value="1"/>
</dbReference>
<feature type="transmembrane region" description="Helical" evidence="6">
    <location>
        <begin position="302"/>
        <end position="325"/>
    </location>
</feature>
<evidence type="ECO:0000256" key="1">
    <source>
        <dbReference type="ARBA" id="ARBA00004651"/>
    </source>
</evidence>
<dbReference type="PANTHER" id="PTHR23528">
    <property type="match status" value="1"/>
</dbReference>
<accession>A0A2X2YP86</accession>
<keyword evidence="3 6" id="KW-1133">Transmembrane helix</keyword>